<organism evidence="3 4">
    <name type="scientific">Pontibacter ummariensis</name>
    <dbReference type="NCBI Taxonomy" id="1610492"/>
    <lineage>
        <taxon>Bacteria</taxon>
        <taxon>Pseudomonadati</taxon>
        <taxon>Bacteroidota</taxon>
        <taxon>Cytophagia</taxon>
        <taxon>Cytophagales</taxon>
        <taxon>Hymenobacteraceae</taxon>
        <taxon>Pontibacter</taxon>
    </lineage>
</organism>
<dbReference type="InterPro" id="IPR007055">
    <property type="entry name" value="BON_dom"/>
</dbReference>
<dbReference type="Proteomes" id="UP000198432">
    <property type="component" value="Unassembled WGS sequence"/>
</dbReference>
<feature type="domain" description="BON" evidence="2">
    <location>
        <begin position="149"/>
        <end position="217"/>
    </location>
</feature>
<dbReference type="AlphaFoldDB" id="A0A239JY65"/>
<name>A0A239JY65_9BACT</name>
<dbReference type="InterPro" id="IPR051686">
    <property type="entry name" value="Lipoprotein_DolP"/>
</dbReference>
<evidence type="ECO:0000313" key="4">
    <source>
        <dbReference type="Proteomes" id="UP000198432"/>
    </source>
</evidence>
<dbReference type="RefSeq" id="WP_089321118.1">
    <property type="nucleotide sequence ID" value="NZ_FZOQ01000024.1"/>
</dbReference>
<dbReference type="SMART" id="SM00749">
    <property type="entry name" value="BON"/>
    <property type="match status" value="3"/>
</dbReference>
<dbReference type="Gene3D" id="3.30.1340.30">
    <property type="match status" value="3"/>
</dbReference>
<feature type="domain" description="BON" evidence="2">
    <location>
        <begin position="78"/>
        <end position="146"/>
    </location>
</feature>
<evidence type="ECO:0000259" key="2">
    <source>
        <dbReference type="PROSITE" id="PS50914"/>
    </source>
</evidence>
<sequence>MRTDAQIQQDVMAQIKWNPLLNATEIGVAVKDGVVTLSGRVDTYEKKLQAEKEATRVVGVKALAEDIQVGVSPGSKKTDAEIAAAVVHALKWHTSIPDEQIRVKVEEGVVTLEGEVEWAFEREAARNAVIHLTGVKTLLNFISLKPKTRPADLKQRIHEAFQRAATLDAEQIQVEISGTKAVLRGYVRSFAEKEDAEKAVWRAPGILFVENKLRLREEPELSFWPN</sequence>
<dbReference type="Pfam" id="PF04972">
    <property type="entry name" value="BON"/>
    <property type="match status" value="3"/>
</dbReference>
<proteinExistence type="predicted"/>
<dbReference type="PANTHER" id="PTHR34606">
    <property type="entry name" value="BON DOMAIN-CONTAINING PROTEIN"/>
    <property type="match status" value="1"/>
</dbReference>
<keyword evidence="1" id="KW-0732">Signal</keyword>
<reference evidence="4" key="1">
    <citation type="submission" date="2017-06" db="EMBL/GenBank/DDBJ databases">
        <authorList>
            <person name="Varghese N."/>
            <person name="Submissions S."/>
        </authorList>
    </citation>
    <scope>NUCLEOTIDE SEQUENCE [LARGE SCALE GENOMIC DNA]</scope>
    <source>
        <strain evidence="4">NKM1</strain>
    </source>
</reference>
<gene>
    <name evidence="3" type="ORF">SAMN06296052_12456</name>
</gene>
<evidence type="ECO:0000313" key="3">
    <source>
        <dbReference type="EMBL" id="SNT10781.1"/>
    </source>
</evidence>
<keyword evidence="4" id="KW-1185">Reference proteome</keyword>
<protein>
    <submittedName>
        <fullName evidence="3">Osmotically-inducible protein OsmY, contains BON domain</fullName>
    </submittedName>
</protein>
<dbReference type="OrthoDB" id="870892at2"/>
<dbReference type="EMBL" id="FZOQ01000024">
    <property type="protein sequence ID" value="SNT10781.1"/>
    <property type="molecule type" value="Genomic_DNA"/>
</dbReference>
<dbReference type="PANTHER" id="PTHR34606:SF4">
    <property type="entry name" value="OUTER MEMBRANE LIPOPROTEIN DOLP"/>
    <property type="match status" value="1"/>
</dbReference>
<evidence type="ECO:0000256" key="1">
    <source>
        <dbReference type="ARBA" id="ARBA00022729"/>
    </source>
</evidence>
<dbReference type="PROSITE" id="PS50914">
    <property type="entry name" value="BON"/>
    <property type="match status" value="3"/>
</dbReference>
<dbReference type="InterPro" id="IPR014004">
    <property type="entry name" value="Transpt-assoc_nodulatn_dom_bac"/>
</dbReference>
<accession>A0A239JY65</accession>
<feature type="domain" description="BON" evidence="2">
    <location>
        <begin position="3"/>
        <end position="71"/>
    </location>
</feature>